<evidence type="ECO:0000256" key="2">
    <source>
        <dbReference type="SAM" id="MobiDB-lite"/>
    </source>
</evidence>
<reference evidence="3" key="1">
    <citation type="submission" date="2022-07" db="EMBL/GenBank/DDBJ databases">
        <title>The genome of Lyophyllum shimeji provides insight into the initial evolution of ectomycorrhizal fungal genome.</title>
        <authorList>
            <person name="Kobayashi Y."/>
            <person name="Shibata T."/>
            <person name="Hirakawa H."/>
            <person name="Shigenobu S."/>
            <person name="Nishiyama T."/>
            <person name="Yamada A."/>
            <person name="Hasebe M."/>
            <person name="Kawaguchi M."/>
        </authorList>
    </citation>
    <scope>NUCLEOTIDE SEQUENCE</scope>
    <source>
        <strain evidence="3">AT787</strain>
    </source>
</reference>
<sequence>MMQLCRDCVKRGWWCLVRKGRVEGACLACQANKRRCSNSAIREKARTVKTEEREVTLWPVQVVRPPSKVKSAEYIEDSDGPNMEGEQREPAPKRQPARRARRQNTAPTQSMVSDGEPPAAGPSTEPGADKGILTVCDTYRVAAAAISHYNTRIQNVEAAVTQCREKHESMREALARSEEREREARAREVELWQIVEKLSTTVAGLSASVEGLSGTVQSLTIRCQRLKSSRNLLLKRVSVLEGSREVDVGVGEADLQSSVETGSMDLEATAGASDMSMSPDPPSPAARHAPLPSNEAPAFPTPAAAIPPPASADSSTPTHTEEPASHPVPPSPHPPL</sequence>
<evidence type="ECO:0000256" key="1">
    <source>
        <dbReference type="SAM" id="Coils"/>
    </source>
</evidence>
<gene>
    <name evidence="3" type="ORF">LshimejAT787_2700150</name>
</gene>
<feature type="compositionally biased region" description="Pro residues" evidence="2">
    <location>
        <begin position="326"/>
        <end position="336"/>
    </location>
</feature>
<organism evidence="3 4">
    <name type="scientific">Lyophyllum shimeji</name>
    <name type="common">Hon-shimeji</name>
    <name type="synonym">Tricholoma shimeji</name>
    <dbReference type="NCBI Taxonomy" id="47721"/>
    <lineage>
        <taxon>Eukaryota</taxon>
        <taxon>Fungi</taxon>
        <taxon>Dikarya</taxon>
        <taxon>Basidiomycota</taxon>
        <taxon>Agaricomycotina</taxon>
        <taxon>Agaricomycetes</taxon>
        <taxon>Agaricomycetidae</taxon>
        <taxon>Agaricales</taxon>
        <taxon>Tricholomatineae</taxon>
        <taxon>Lyophyllaceae</taxon>
        <taxon>Lyophyllum</taxon>
    </lineage>
</organism>
<accession>A0A9P3UVC5</accession>
<protein>
    <submittedName>
        <fullName evidence="3">Uncharacterized protein</fullName>
    </submittedName>
</protein>
<evidence type="ECO:0000313" key="3">
    <source>
        <dbReference type="EMBL" id="GLB45745.1"/>
    </source>
</evidence>
<keyword evidence="4" id="KW-1185">Reference proteome</keyword>
<proteinExistence type="predicted"/>
<dbReference type="AlphaFoldDB" id="A0A9P3UVC5"/>
<dbReference type="EMBL" id="BRPK01000027">
    <property type="protein sequence ID" value="GLB45745.1"/>
    <property type="molecule type" value="Genomic_DNA"/>
</dbReference>
<feature type="coiled-coil region" evidence="1">
    <location>
        <begin position="153"/>
        <end position="187"/>
    </location>
</feature>
<name>A0A9P3UVC5_LYOSH</name>
<evidence type="ECO:0000313" key="4">
    <source>
        <dbReference type="Proteomes" id="UP001063166"/>
    </source>
</evidence>
<dbReference type="Proteomes" id="UP001063166">
    <property type="component" value="Unassembled WGS sequence"/>
</dbReference>
<comment type="caution">
    <text evidence="3">The sequence shown here is derived from an EMBL/GenBank/DDBJ whole genome shotgun (WGS) entry which is preliminary data.</text>
</comment>
<feature type="region of interest" description="Disordered" evidence="2">
    <location>
        <begin position="69"/>
        <end position="130"/>
    </location>
</feature>
<keyword evidence="1" id="KW-0175">Coiled coil</keyword>
<feature type="region of interest" description="Disordered" evidence="2">
    <location>
        <begin position="271"/>
        <end position="336"/>
    </location>
</feature>